<dbReference type="OrthoDB" id="75611at2759"/>
<dbReference type="SUPFAM" id="SSF140860">
    <property type="entry name" value="Pseudo ankyrin repeat-like"/>
    <property type="match status" value="1"/>
</dbReference>
<dbReference type="Gene3D" id="1.25.40.20">
    <property type="entry name" value="Ankyrin repeat-containing domain"/>
    <property type="match status" value="1"/>
</dbReference>
<accession>A0A9N8EZW1</accession>
<dbReference type="PANTHER" id="PTHR46586:SF3">
    <property type="entry name" value="ANKYRIN REPEAT-CONTAINING PROTEIN"/>
    <property type="match status" value="1"/>
</dbReference>
<protein>
    <submittedName>
        <fullName evidence="1">Ankyrin repeat protein</fullName>
    </submittedName>
</protein>
<proteinExistence type="predicted"/>
<dbReference type="InterPro" id="IPR052050">
    <property type="entry name" value="SecEffector_AnkRepeat"/>
</dbReference>
<dbReference type="PANTHER" id="PTHR46586">
    <property type="entry name" value="ANKYRIN REPEAT-CONTAINING PROTEIN"/>
    <property type="match status" value="1"/>
</dbReference>
<evidence type="ECO:0000313" key="2">
    <source>
        <dbReference type="Proteomes" id="UP001153069"/>
    </source>
</evidence>
<sequence>MNQQYKEYCKTELQKHPREVKDEGQYSPSRSSEVTDTLYSETFCSQPRAEFWLEDNSNHMTPGRSHVCTAIAKIGNITVMRWARQKGFPWNEQTCLEAAKNGHLEMLQCLRENGCPWNTGTCAYAASNGHLEILKWARANGCPWDEYACVCAAQNGHLELLNGPEMCHGW</sequence>
<dbReference type="AlphaFoldDB" id="A0A9N8EZW1"/>
<dbReference type="Proteomes" id="UP001153069">
    <property type="component" value="Unassembled WGS sequence"/>
</dbReference>
<comment type="caution">
    <text evidence="1">The sequence shown here is derived from an EMBL/GenBank/DDBJ whole genome shotgun (WGS) entry which is preliminary data.</text>
</comment>
<keyword evidence="2" id="KW-1185">Reference proteome</keyword>
<organism evidence="1 2">
    <name type="scientific">Seminavis robusta</name>
    <dbReference type="NCBI Taxonomy" id="568900"/>
    <lineage>
        <taxon>Eukaryota</taxon>
        <taxon>Sar</taxon>
        <taxon>Stramenopiles</taxon>
        <taxon>Ochrophyta</taxon>
        <taxon>Bacillariophyta</taxon>
        <taxon>Bacillariophyceae</taxon>
        <taxon>Bacillariophycidae</taxon>
        <taxon>Naviculales</taxon>
        <taxon>Naviculaceae</taxon>
        <taxon>Seminavis</taxon>
    </lineage>
</organism>
<evidence type="ECO:0000313" key="1">
    <source>
        <dbReference type="EMBL" id="CAB9528631.1"/>
    </source>
</evidence>
<reference evidence="1" key="1">
    <citation type="submission" date="2020-06" db="EMBL/GenBank/DDBJ databases">
        <authorList>
            <consortium name="Plant Systems Biology data submission"/>
        </authorList>
    </citation>
    <scope>NUCLEOTIDE SEQUENCE</scope>
    <source>
        <strain evidence="1">D6</strain>
    </source>
</reference>
<dbReference type="EMBL" id="CAICTM010002275">
    <property type="protein sequence ID" value="CAB9528631.1"/>
    <property type="molecule type" value="Genomic_DNA"/>
</dbReference>
<name>A0A9N8EZW1_9STRA</name>
<gene>
    <name evidence="1" type="ORF">SEMRO_2277_G321700.1</name>
</gene>
<dbReference type="InterPro" id="IPR036770">
    <property type="entry name" value="Ankyrin_rpt-contain_sf"/>
</dbReference>